<protein>
    <submittedName>
        <fullName evidence="2">Uncharacterized protein</fullName>
    </submittedName>
</protein>
<evidence type="ECO:0000313" key="3">
    <source>
        <dbReference type="Proteomes" id="UP000509346"/>
    </source>
</evidence>
<evidence type="ECO:0000313" key="2">
    <source>
        <dbReference type="EMBL" id="QLH81011.1"/>
    </source>
</evidence>
<feature type="region of interest" description="Disordered" evidence="1">
    <location>
        <begin position="222"/>
        <end position="290"/>
    </location>
</feature>
<dbReference type="GeneID" id="56081900"/>
<sequence length="290" mass="31340">MIAGTLARLDEPADEPLDSTFGDGGFPALEVSTTQDSFDDRPVQAGTVAGHVREPTRDVFISEDQSGDKRIVTERDERRETIATDWVADVTGTGLVVAESVQGSSPFAFPLDLFAARTDRQPERLVVDVEALHMAWNDAGTLGNVWMRGADGGDGASIDYHQQASADEPATIGFGFSRPWNGTVMQGVVYESGYVAVYNEDRPTAFVRFLEEELLDYAAPEDDDGQQATLGEAADEPECDRCGRETDSVDDTGYCVVCRDKRDEDGEDDGEAYANLDTVTEADGGEADGE</sequence>
<gene>
    <name evidence="2" type="ORF">HZS54_04885</name>
</gene>
<dbReference type="EMBL" id="CP058909">
    <property type="protein sequence ID" value="QLH81011.1"/>
    <property type="molecule type" value="Genomic_DNA"/>
</dbReference>
<name>A0A7D5T299_9EURY</name>
<feature type="region of interest" description="Disordered" evidence="1">
    <location>
        <begin position="1"/>
        <end position="26"/>
    </location>
</feature>
<dbReference type="AlphaFoldDB" id="A0A7D5T299"/>
<keyword evidence="3" id="KW-1185">Reference proteome</keyword>
<organism evidence="2 3">
    <name type="scientific">Halosimplex pelagicum</name>
    <dbReference type="NCBI Taxonomy" id="869886"/>
    <lineage>
        <taxon>Archaea</taxon>
        <taxon>Methanobacteriati</taxon>
        <taxon>Methanobacteriota</taxon>
        <taxon>Stenosarchaea group</taxon>
        <taxon>Halobacteria</taxon>
        <taxon>Halobacteriales</taxon>
        <taxon>Haloarculaceae</taxon>
        <taxon>Halosimplex</taxon>
    </lineage>
</organism>
<evidence type="ECO:0000256" key="1">
    <source>
        <dbReference type="SAM" id="MobiDB-lite"/>
    </source>
</evidence>
<proteinExistence type="predicted"/>
<reference evidence="2 3" key="1">
    <citation type="submission" date="2020-07" db="EMBL/GenBank/DDBJ databases">
        <title>Halosimplex litoreum sp. nov. and Halosimplex rubrum sp. nov., isolated from different salt environments.</title>
        <authorList>
            <person name="Cui H."/>
        </authorList>
    </citation>
    <scope>NUCLEOTIDE SEQUENCE [LARGE SCALE GENOMIC DNA]</scope>
    <source>
        <strain evidence="2 3">R2</strain>
    </source>
</reference>
<dbReference type="Proteomes" id="UP000509346">
    <property type="component" value="Chromosome"/>
</dbReference>
<dbReference type="KEGG" id="hpel:HZS54_04885"/>
<accession>A0A7D5T299</accession>
<dbReference type="RefSeq" id="WP_179920824.1">
    <property type="nucleotide sequence ID" value="NZ_CP058909.1"/>
</dbReference>
<dbReference type="OrthoDB" id="324768at2157"/>